<keyword evidence="2" id="KW-0812">Transmembrane</keyword>
<dbReference type="PANTHER" id="PTHR34512:SF30">
    <property type="entry name" value="OUTER MEMBRANE PROTEIN ASSEMBLY FACTOR BAMB"/>
    <property type="match status" value="1"/>
</dbReference>
<evidence type="ECO:0000313" key="6">
    <source>
        <dbReference type="Proteomes" id="UP000659630"/>
    </source>
</evidence>
<accession>A0A923L0V3</accession>
<dbReference type="Proteomes" id="UP000659630">
    <property type="component" value="Unassembled WGS sequence"/>
</dbReference>
<feature type="domain" description="DZANK-type" evidence="3">
    <location>
        <begin position="3"/>
        <end position="71"/>
    </location>
</feature>
<dbReference type="InterPro" id="IPR032485">
    <property type="entry name" value="LRP1-like_beta_prop"/>
</dbReference>
<gene>
    <name evidence="5" type="ORF">H8S23_06490</name>
</gene>
<dbReference type="SUPFAM" id="SSF69304">
    <property type="entry name" value="Tricorn protease N-terminal domain"/>
    <property type="match status" value="1"/>
</dbReference>
<dbReference type="Gene3D" id="2.130.10.10">
    <property type="entry name" value="YVTN repeat-like/Quinoprotein amine dehydrogenase"/>
    <property type="match status" value="1"/>
</dbReference>
<feature type="domain" description="Prolow-density lipoprotein receptor-related protein 1-like beta-propeller" evidence="4">
    <location>
        <begin position="504"/>
        <end position="703"/>
    </location>
</feature>
<feature type="domain" description="Prolow-density lipoprotein receptor-related protein 1-like beta-propeller" evidence="4">
    <location>
        <begin position="208"/>
        <end position="391"/>
    </location>
</feature>
<comment type="caution">
    <text evidence="5">The sequence shown here is derived from an EMBL/GenBank/DDBJ whole genome shotgun (WGS) entry which is preliminary data.</text>
</comment>
<evidence type="ECO:0000313" key="5">
    <source>
        <dbReference type="EMBL" id="MBC5581150.1"/>
    </source>
</evidence>
<keyword evidence="2" id="KW-1133">Transmembrane helix</keyword>
<dbReference type="PANTHER" id="PTHR34512">
    <property type="entry name" value="CELL SURFACE PROTEIN"/>
    <property type="match status" value="1"/>
</dbReference>
<dbReference type="Pfam" id="PF12773">
    <property type="entry name" value="DZR"/>
    <property type="match status" value="1"/>
</dbReference>
<evidence type="ECO:0000259" key="4">
    <source>
        <dbReference type="Pfam" id="PF16472"/>
    </source>
</evidence>
<organism evidence="5 6">
    <name type="scientific">Anaerofilum hominis</name>
    <dbReference type="NCBI Taxonomy" id="2763016"/>
    <lineage>
        <taxon>Bacteria</taxon>
        <taxon>Bacillati</taxon>
        <taxon>Bacillota</taxon>
        <taxon>Clostridia</taxon>
        <taxon>Eubacteriales</taxon>
        <taxon>Oscillospiraceae</taxon>
        <taxon>Anaerofilum</taxon>
    </lineage>
</organism>
<keyword evidence="6" id="KW-1185">Reference proteome</keyword>
<sequence>MICRHCGAQMPDGKRFCTKCGQPVEAVAENVAAAPAASGSVAPEKIQGDAGSLCPWCGASTTGTKFCPACGRPLDGASPSSTSEDAGTDAERAENKSGYTAPPDYSLPETPLEKLTPAAKQAGEKLVDLSKKAAEEGKKAAKEGGEAAKKAWASLGPFFRDLSEKWKAFGHKKAVYIGAACAFALVCTGVVIALLLAPKGAGTVAYNASNELNDGCVLVSGENVYIARYDGLYRVKTDGTGGERLSTVRFSDLQAAHGYVYGIDRSGCLWRVDSRKGQTEKIPFSWDLMLQMLVYGDRIYYNTYSFSEEEIGGLYRMALDGSSDELLAEGKFSAMQIADNKLYAMTADGRLLRFDLDGENVSVVWQDVTGRIRNPVVYRNKLYYSLSQSDLWEENYSRAENDQALPGIYELDPTTGERTLVLETSRLSGRLASGFALDSGNGMLYCIKESETSCQLVGIDLPTGAQKVLREDVPGTYDWETVLVFGDRLAVYERNALDPSSSGTMLLCATDGNTQQPLMTPLAKSVAAVDGAAYFSTADGVYRIPQDGTELTRVADALGADLLAAGGNVYYNGEANGAPGVCGISRLDEAGATLVQQGNFVRWTVAEDGTPVFARLSSADVLCRGAQDAPYGVPICRTVLCWGGSCTTADGWIYLSDEIDSDYQLLRVDMAGTESAVLYQTENFLFDASDVKASADGVYFRESGDLLRVSAGGEPETVAADVAQYVLYNGTVYYLDEAAMAVCSVIPGIPSSRTVLVRTSASSLAVQGQTLYYCDLLDKGALYALDLAAGGRQRLADNTDNAADRSDHICEGVPEQPVTNDPYTDLWDGNFALLGNMADIPSQQPAASEEDAQPSIFGNEDMDGAAVAFGRFYRSYIEAIRTMDAGLLEYCSGPCADEMSGRIFNQNKDYVYDIVYLAVDFDSMELREENGVQTATFNTETYCMVYERDSGKNAGDNLVPRRVKAVKSPESGAWYINEIVSSHDRAPEVGADAIDVYPYI</sequence>
<protein>
    <submittedName>
        <fullName evidence="5">DUF5050 domain-containing protein</fullName>
    </submittedName>
</protein>
<dbReference type="RefSeq" id="WP_186887515.1">
    <property type="nucleotide sequence ID" value="NZ_JACONZ010000002.1"/>
</dbReference>
<dbReference type="EMBL" id="JACONZ010000002">
    <property type="protein sequence ID" value="MBC5581150.1"/>
    <property type="molecule type" value="Genomic_DNA"/>
</dbReference>
<dbReference type="Pfam" id="PF16472">
    <property type="entry name" value="DUF5050"/>
    <property type="match status" value="2"/>
</dbReference>
<feature type="region of interest" description="Disordered" evidence="1">
    <location>
        <begin position="76"/>
        <end position="111"/>
    </location>
</feature>
<dbReference type="SUPFAM" id="SSF63829">
    <property type="entry name" value="Calcium-dependent phosphotriesterase"/>
    <property type="match status" value="1"/>
</dbReference>
<evidence type="ECO:0000256" key="1">
    <source>
        <dbReference type="SAM" id="MobiDB-lite"/>
    </source>
</evidence>
<feature type="transmembrane region" description="Helical" evidence="2">
    <location>
        <begin position="174"/>
        <end position="197"/>
    </location>
</feature>
<evidence type="ECO:0000259" key="3">
    <source>
        <dbReference type="Pfam" id="PF12773"/>
    </source>
</evidence>
<dbReference type="InterPro" id="IPR025874">
    <property type="entry name" value="DZR"/>
</dbReference>
<evidence type="ECO:0000256" key="2">
    <source>
        <dbReference type="SAM" id="Phobius"/>
    </source>
</evidence>
<proteinExistence type="predicted"/>
<reference evidence="5" key="1">
    <citation type="submission" date="2020-08" db="EMBL/GenBank/DDBJ databases">
        <title>Genome public.</title>
        <authorList>
            <person name="Liu C."/>
            <person name="Sun Q."/>
        </authorList>
    </citation>
    <scope>NUCLEOTIDE SEQUENCE</scope>
    <source>
        <strain evidence="5">BX8</strain>
    </source>
</reference>
<dbReference type="AlphaFoldDB" id="A0A923L0V3"/>
<keyword evidence="2" id="KW-0472">Membrane</keyword>
<dbReference type="InterPro" id="IPR015943">
    <property type="entry name" value="WD40/YVTN_repeat-like_dom_sf"/>
</dbReference>
<name>A0A923L0V3_9FIRM</name>